<organism evidence="2 3">
    <name type="scientific">Lecanosticta acicola</name>
    <dbReference type="NCBI Taxonomy" id="111012"/>
    <lineage>
        <taxon>Eukaryota</taxon>
        <taxon>Fungi</taxon>
        <taxon>Dikarya</taxon>
        <taxon>Ascomycota</taxon>
        <taxon>Pezizomycotina</taxon>
        <taxon>Dothideomycetes</taxon>
        <taxon>Dothideomycetidae</taxon>
        <taxon>Mycosphaerellales</taxon>
        <taxon>Mycosphaerellaceae</taxon>
        <taxon>Lecanosticta</taxon>
    </lineage>
</organism>
<name>A0AAI9EEK1_9PEZI</name>
<evidence type="ECO:0000256" key="1">
    <source>
        <dbReference type="SAM" id="MobiDB-lite"/>
    </source>
</evidence>
<feature type="compositionally biased region" description="Basic and acidic residues" evidence="1">
    <location>
        <begin position="24"/>
        <end position="41"/>
    </location>
</feature>
<comment type="caution">
    <text evidence="2">The sequence shown here is derived from an EMBL/GenBank/DDBJ whole genome shotgun (WGS) entry which is preliminary data.</text>
</comment>
<reference evidence="2" key="1">
    <citation type="submission" date="2023-11" db="EMBL/GenBank/DDBJ databases">
        <authorList>
            <person name="Alioto T."/>
            <person name="Alioto T."/>
            <person name="Gomez Garrido J."/>
        </authorList>
    </citation>
    <scope>NUCLEOTIDE SEQUENCE</scope>
</reference>
<feature type="region of interest" description="Disordered" evidence="1">
    <location>
        <begin position="358"/>
        <end position="417"/>
    </location>
</feature>
<accession>A0AAI9EEK1</accession>
<feature type="compositionally biased region" description="Low complexity" evidence="1">
    <location>
        <begin position="378"/>
        <end position="387"/>
    </location>
</feature>
<feature type="compositionally biased region" description="Acidic residues" evidence="1">
    <location>
        <begin position="358"/>
        <end position="369"/>
    </location>
</feature>
<feature type="compositionally biased region" description="Basic and acidic residues" evidence="1">
    <location>
        <begin position="189"/>
        <end position="204"/>
    </location>
</feature>
<feature type="region of interest" description="Disordered" evidence="1">
    <location>
        <begin position="329"/>
        <end position="348"/>
    </location>
</feature>
<sequence length="613" mass="69070">MSPKQRIPKMVRDLRAMNASHSVFDNHDLPTSEQNTRDRRPIPSNSRSFGRPQVRAADETDDMRFFLASSQPESLPVPQRRAVKQLATQLQDQCAILIEEKLFTQALQLYSHSLTSGVENDAPAYVPLPQHIALVATLAVHPKLTTQTLSPDDHAAADDALKYLRHLTSLVNIDEGGIREAFRFVGRGTRNERPNRGKARHSDQATEEEVGGSGTIRGPYANKQSLWKNAEDLWSVVGWAFNCSIKHKLRWERWKLWLELMLDVLESDLEASRDGNNECSTSTLRPALLAQYLSTIGEGRNNHRRIMYAIIADGTPKSMAEFGEIWQQETRTPKRKAGEDERPLKKRKLDLDNEEYGDYFDEESGEDSLEDRKRRSRSATTHSTRSRNAQPKPGEPEDEASDDEEEGSGADLTAPQDVEAMGGIESIRLRQRFLVLLSRFSWYARDTSLFIPIDDLFDLFTEFIKPLPVPVFQQFILPTKPYFGNVNYEVSLCDMLCAPLLGTNVADTPITQSQFEEMFAAQAALNTSAADNAKASLLIESLLRALWKEGQLVGDARMLRERIEQGITARNQKVAFDGRKRAGKNAARDDEARTSLHSSSERMRIMVDIIAAG</sequence>
<feature type="region of interest" description="Disordered" evidence="1">
    <location>
        <begin position="18"/>
        <end position="55"/>
    </location>
</feature>
<evidence type="ECO:0000313" key="2">
    <source>
        <dbReference type="EMBL" id="CAK4033294.1"/>
    </source>
</evidence>
<gene>
    <name evidence="2" type="ORF">LECACI_7A008452</name>
</gene>
<protein>
    <submittedName>
        <fullName evidence="2">Uncharacterized protein</fullName>
    </submittedName>
</protein>
<proteinExistence type="predicted"/>
<dbReference type="EMBL" id="CAVMBE010000083">
    <property type="protein sequence ID" value="CAK4033294.1"/>
    <property type="molecule type" value="Genomic_DNA"/>
</dbReference>
<evidence type="ECO:0000313" key="3">
    <source>
        <dbReference type="Proteomes" id="UP001296104"/>
    </source>
</evidence>
<keyword evidence="3" id="KW-1185">Reference proteome</keyword>
<dbReference type="Proteomes" id="UP001296104">
    <property type="component" value="Unassembled WGS sequence"/>
</dbReference>
<feature type="compositionally biased region" description="Acidic residues" evidence="1">
    <location>
        <begin position="396"/>
        <end position="408"/>
    </location>
</feature>
<dbReference type="AlphaFoldDB" id="A0AAI9EEK1"/>
<feature type="region of interest" description="Disordered" evidence="1">
    <location>
        <begin position="189"/>
        <end position="215"/>
    </location>
</feature>